<dbReference type="GO" id="GO:0016491">
    <property type="term" value="F:oxidoreductase activity"/>
    <property type="evidence" value="ECO:0007669"/>
    <property type="project" value="UniProtKB-KW"/>
</dbReference>
<dbReference type="GO" id="GO:0030288">
    <property type="term" value="C:outer membrane-bounded periplasmic space"/>
    <property type="evidence" value="ECO:0007669"/>
    <property type="project" value="TreeGrafter"/>
</dbReference>
<dbReference type="InterPro" id="IPR008972">
    <property type="entry name" value="Cupredoxin"/>
</dbReference>
<keyword evidence="2" id="KW-0560">Oxidoreductase</keyword>
<dbReference type="RefSeq" id="WP_301121205.1">
    <property type="nucleotide sequence ID" value="NZ_JAUHPX010000008.1"/>
</dbReference>
<dbReference type="PROSITE" id="PS51318">
    <property type="entry name" value="TAT"/>
    <property type="match status" value="1"/>
</dbReference>
<dbReference type="CDD" id="cd13900">
    <property type="entry name" value="CuRO_3_Tth-MCO_like"/>
    <property type="match status" value="1"/>
</dbReference>
<evidence type="ECO:0000259" key="4">
    <source>
        <dbReference type="Pfam" id="PF07732"/>
    </source>
</evidence>
<evidence type="ECO:0000256" key="1">
    <source>
        <dbReference type="ARBA" id="ARBA00022723"/>
    </source>
</evidence>
<dbReference type="InterPro" id="IPR006311">
    <property type="entry name" value="TAT_signal"/>
</dbReference>
<dbReference type="EMBL" id="JAUHPX010000008">
    <property type="protein sequence ID" value="MDN4488965.1"/>
    <property type="molecule type" value="Genomic_DNA"/>
</dbReference>
<dbReference type="InterPro" id="IPR002355">
    <property type="entry name" value="Cu_oxidase_Cu_BS"/>
</dbReference>
<sequence length="503" mass="52984">MAERPSRRTALTLGLVGVGTVGAGLAGLKIAGAPPFSEPVASTSPSAADATGGGAAWAEPPVLASEDGFLELDLTAAPTQVEVAGGTAIMLAYNGSVPGPTLHLSPGDTLRVRLTNALDEPTNLHTHGLQVSPLADGDNPFISIEPRQSFDYVIVIDPDHPHGVFWYHPHHHGTVADQVFGGLYGAIVIDRDDWSQRAPRVAVVSDVTLVDGGVATVSAAERRQGRLGEAVLVNGLLAPDLATAPGATERLLLINACASRYLDLDPGGATVRVRGIDGGTFDSPRDGSRLLLAPGNRADLEIDMVDAPVTLTARAHGIGSMGMGMMSAGVEPDDALLLTLVPDARADTPVPVPPASFRPRDLREADVDARRTLSFTMAMGGGGMRFLIDGEEFDATRIDQQADVGTVEEWTLRNRTMMDHPFHLHVWPMQLMEADGIDLRDVVDVPAGEDVVVRIGFDRVPGTTVYHCHVLDHEDLGMMGVIDVAPAVQTGAEVPEDSADVEG</sequence>
<dbReference type="PROSITE" id="PS00080">
    <property type="entry name" value="MULTICOPPER_OXIDASE2"/>
    <property type="match status" value="1"/>
</dbReference>
<dbReference type="Pfam" id="PF07731">
    <property type="entry name" value="Cu-oxidase_2"/>
    <property type="match status" value="1"/>
</dbReference>
<evidence type="ECO:0000259" key="3">
    <source>
        <dbReference type="Pfam" id="PF07731"/>
    </source>
</evidence>
<dbReference type="Pfam" id="PF07732">
    <property type="entry name" value="Cu-oxidase_3"/>
    <property type="match status" value="1"/>
</dbReference>
<dbReference type="InterPro" id="IPR045087">
    <property type="entry name" value="Cu-oxidase_fam"/>
</dbReference>
<name>A0AAW7M5J6_9MICO</name>
<dbReference type="InterPro" id="IPR011706">
    <property type="entry name" value="Cu-oxidase_C"/>
</dbReference>
<protein>
    <submittedName>
        <fullName evidence="5">Multicopper oxidase family protein</fullName>
    </submittedName>
</protein>
<evidence type="ECO:0000313" key="6">
    <source>
        <dbReference type="Proteomes" id="UP001172737"/>
    </source>
</evidence>
<feature type="domain" description="Plastocyanin-like" evidence="4">
    <location>
        <begin position="78"/>
        <end position="191"/>
    </location>
</feature>
<dbReference type="PANTHER" id="PTHR11709">
    <property type="entry name" value="MULTI-COPPER OXIDASE"/>
    <property type="match status" value="1"/>
</dbReference>
<accession>A0AAW7M5J6</accession>
<dbReference type="GO" id="GO:0005507">
    <property type="term" value="F:copper ion binding"/>
    <property type="evidence" value="ECO:0007669"/>
    <property type="project" value="InterPro"/>
</dbReference>
<reference evidence="5" key="1">
    <citation type="submission" date="2023-06" db="EMBL/GenBank/DDBJ databases">
        <title>Sysu t00039.</title>
        <authorList>
            <person name="Gao L."/>
            <person name="Fang B.-Z."/>
            <person name="Li W.-J."/>
        </authorList>
    </citation>
    <scope>NUCLEOTIDE SEQUENCE</scope>
    <source>
        <strain evidence="5">SYSU T00039</strain>
    </source>
</reference>
<dbReference type="Gene3D" id="2.60.40.420">
    <property type="entry name" value="Cupredoxins - blue copper proteins"/>
    <property type="match status" value="3"/>
</dbReference>
<evidence type="ECO:0000313" key="5">
    <source>
        <dbReference type="EMBL" id="MDN4488965.1"/>
    </source>
</evidence>
<feature type="domain" description="Plastocyanin-like" evidence="3">
    <location>
        <begin position="374"/>
        <end position="486"/>
    </location>
</feature>
<dbReference type="AlphaFoldDB" id="A0AAW7M5J6"/>
<comment type="caution">
    <text evidence="5">The sequence shown here is derived from an EMBL/GenBank/DDBJ whole genome shotgun (WGS) entry which is preliminary data.</text>
</comment>
<keyword evidence="1" id="KW-0479">Metal-binding</keyword>
<organism evidence="5 6">
    <name type="scientific">Demequina lignilytica</name>
    <dbReference type="NCBI Taxonomy" id="3051663"/>
    <lineage>
        <taxon>Bacteria</taxon>
        <taxon>Bacillati</taxon>
        <taxon>Actinomycetota</taxon>
        <taxon>Actinomycetes</taxon>
        <taxon>Micrococcales</taxon>
        <taxon>Demequinaceae</taxon>
        <taxon>Demequina</taxon>
    </lineage>
</organism>
<dbReference type="CDD" id="cd13853">
    <property type="entry name" value="CuRO_1_Tth-MCO_like"/>
    <property type="match status" value="1"/>
</dbReference>
<dbReference type="SUPFAM" id="SSF49503">
    <property type="entry name" value="Cupredoxins"/>
    <property type="match status" value="3"/>
</dbReference>
<evidence type="ECO:0000256" key="2">
    <source>
        <dbReference type="ARBA" id="ARBA00023002"/>
    </source>
</evidence>
<dbReference type="PANTHER" id="PTHR11709:SF2">
    <property type="entry name" value="MULTICOPPER OXIDASE LPR1"/>
    <property type="match status" value="1"/>
</dbReference>
<dbReference type="InterPro" id="IPR011707">
    <property type="entry name" value="Cu-oxidase-like_N"/>
</dbReference>
<proteinExistence type="predicted"/>
<dbReference type="Proteomes" id="UP001172737">
    <property type="component" value="Unassembled WGS sequence"/>
</dbReference>
<keyword evidence="6" id="KW-1185">Reference proteome</keyword>
<gene>
    <name evidence="5" type="ORF">QQX10_12390</name>
</gene>